<accession>A0A2U1L9E1</accession>
<dbReference type="OrthoDB" id="2016095at2759"/>
<evidence type="ECO:0000256" key="3">
    <source>
        <dbReference type="ARBA" id="ARBA00022737"/>
    </source>
</evidence>
<evidence type="ECO:0000259" key="6">
    <source>
        <dbReference type="PROSITE" id="PS51153"/>
    </source>
</evidence>
<keyword evidence="4" id="KW-0611">Plant defense</keyword>
<dbReference type="InterPro" id="IPR032675">
    <property type="entry name" value="LRR_dom_sf"/>
</dbReference>
<evidence type="ECO:0000256" key="5">
    <source>
        <dbReference type="SAM" id="MobiDB-lite"/>
    </source>
</evidence>
<dbReference type="Gene3D" id="1.10.10.10">
    <property type="entry name" value="Winged helix-like DNA-binding domain superfamily/Winged helix DNA-binding domain"/>
    <property type="match status" value="1"/>
</dbReference>
<dbReference type="PANTHER" id="PTHR36766:SF32">
    <property type="entry name" value="POWDERY MILDEW RESISTANCE PROTEIN, RPW8"/>
    <property type="match status" value="1"/>
</dbReference>
<dbReference type="InterPro" id="IPR042197">
    <property type="entry name" value="Apaf_helical"/>
</dbReference>
<dbReference type="Proteomes" id="UP000245207">
    <property type="component" value="Unassembled WGS sequence"/>
</dbReference>
<keyword evidence="8" id="KW-1185">Reference proteome</keyword>
<dbReference type="InterPro" id="IPR002182">
    <property type="entry name" value="NB-ARC"/>
</dbReference>
<comment type="caution">
    <text evidence="7">The sequence shown here is derived from an EMBL/GenBank/DDBJ whole genome shotgun (WGS) entry which is preliminary data.</text>
</comment>
<gene>
    <name evidence="7" type="ORF">CTI12_AA515990</name>
</gene>
<feature type="compositionally biased region" description="Polar residues" evidence="5">
    <location>
        <begin position="1"/>
        <end position="13"/>
    </location>
</feature>
<dbReference type="GO" id="GO:0043531">
    <property type="term" value="F:ADP binding"/>
    <property type="evidence" value="ECO:0007669"/>
    <property type="project" value="InterPro"/>
</dbReference>
<protein>
    <submittedName>
        <fullName evidence="7">Disease resistance protein</fullName>
    </submittedName>
</protein>
<dbReference type="InterPro" id="IPR036388">
    <property type="entry name" value="WH-like_DNA-bd_sf"/>
</dbReference>
<dbReference type="PRINTS" id="PR00364">
    <property type="entry name" value="DISEASERSIST"/>
</dbReference>
<feature type="region of interest" description="Disordered" evidence="5">
    <location>
        <begin position="1"/>
        <end position="31"/>
    </location>
</feature>
<dbReference type="InterPro" id="IPR027417">
    <property type="entry name" value="P-loop_NTPase"/>
</dbReference>
<dbReference type="GO" id="GO:0006952">
    <property type="term" value="P:defense response"/>
    <property type="evidence" value="ECO:0007669"/>
    <property type="project" value="UniProtKB-KW"/>
</dbReference>
<dbReference type="SUPFAM" id="SSF52058">
    <property type="entry name" value="L domain-like"/>
    <property type="match status" value="1"/>
</dbReference>
<feature type="domain" description="RPW8" evidence="6">
    <location>
        <begin position="55"/>
        <end position="206"/>
    </location>
</feature>
<comment type="similarity">
    <text evidence="1">Belongs to the disease resistance NB-LRR family.</text>
</comment>
<dbReference type="Gene3D" id="3.40.50.300">
    <property type="entry name" value="P-loop containing nucleotide triphosphate hydrolases"/>
    <property type="match status" value="1"/>
</dbReference>
<keyword evidence="3" id="KW-0677">Repeat</keyword>
<sequence>MTWRIQSSTSGKSGDSFIPFNPHSTNPKGHSTIVFVSEPTSRSVGTVGLGTRKPSMIAKNANEAAVTQVITDLLKAVLSENNKTAKFRTLLRRLEKTLRSIEPILYGNGRLSKVLEYRPENEVKMFLVCVEDGRSLVMKCSSIKCWNVYKKFVHVCRLIRLDNELWRFFESELVANVSRVVCLGNEIRALGDKMDEVLSVVTKRAGGFSSSCSVPGLPDVVVGLDFHLQEVKRWLMKDENQVLTVSAPGGCGKTTLIKLLCHDHDVKGTFGQNIFYVTVSRTTSLKTIIQKLFAQYLNVNHYEFQTDEEAKNQLENVLRQRGSQRILLVLDDVWSESESLIQDLKFPIPGYKILVTSRFLLSRFGSTYELSLLNDADARTLLCYSAFPYDGIPKNIPNDLVTKMVKCCKGFPLALTVVGASLCGQGVVKWRTTLKKWSDGQSIFDTNKSLYLSLRASVDALEDLPIARECFLDLGSFPEDEKIAASALMDMWVELYNLDKEGMHTIEFLLELSSRNLLSLVLARKDASELEGYCNEHFVTQHDLLRELAIHLSSQEPIAHRKRVLIEFSGNNVPAWCIKQTQEPIVARLLSITTDELFSSMWFDLKAPKVEVLILNVKSQIYALPQFILNLKHLKVLNITSQGIYPSELQEFPLIGSLFNLKRMRLEHVSLSPSIQSIFELKNLQKLSFIMCEFGNALDKFTLDGPPILPKLIDLEIDRCYDLKEIPSEICGLDHLEKLSITNCHELETLPKGLGSLSNLETLRLHSCTKLAKLPSSIGNLHNLIFLDISDCLSISSLPDQIGELNGLRVLKMSGCRGVEELPDSVTNLSMLEDVICDEETSYLWSYFESYLCDLKINIVEDDRFATFMKIVGP</sequence>
<dbReference type="PANTHER" id="PTHR36766">
    <property type="entry name" value="PLANT BROAD-SPECTRUM MILDEW RESISTANCE PROTEIN RPW8"/>
    <property type="match status" value="1"/>
</dbReference>
<dbReference type="Pfam" id="PF00931">
    <property type="entry name" value="NB-ARC"/>
    <property type="match status" value="1"/>
</dbReference>
<dbReference type="Gene3D" id="3.80.10.10">
    <property type="entry name" value="Ribonuclease Inhibitor"/>
    <property type="match status" value="1"/>
</dbReference>
<organism evidence="7 8">
    <name type="scientific">Artemisia annua</name>
    <name type="common">Sweet wormwood</name>
    <dbReference type="NCBI Taxonomy" id="35608"/>
    <lineage>
        <taxon>Eukaryota</taxon>
        <taxon>Viridiplantae</taxon>
        <taxon>Streptophyta</taxon>
        <taxon>Embryophyta</taxon>
        <taxon>Tracheophyta</taxon>
        <taxon>Spermatophyta</taxon>
        <taxon>Magnoliopsida</taxon>
        <taxon>eudicotyledons</taxon>
        <taxon>Gunneridae</taxon>
        <taxon>Pentapetalae</taxon>
        <taxon>asterids</taxon>
        <taxon>campanulids</taxon>
        <taxon>Asterales</taxon>
        <taxon>Asteraceae</taxon>
        <taxon>Asteroideae</taxon>
        <taxon>Anthemideae</taxon>
        <taxon>Artemisiinae</taxon>
        <taxon>Artemisia</taxon>
    </lineage>
</organism>
<proteinExistence type="inferred from homology"/>
<name>A0A2U1L9E1_ARTAN</name>
<dbReference type="SUPFAM" id="SSF52540">
    <property type="entry name" value="P-loop containing nucleoside triphosphate hydrolases"/>
    <property type="match status" value="1"/>
</dbReference>
<dbReference type="InterPro" id="IPR008808">
    <property type="entry name" value="Powdery_mildew-R_dom"/>
</dbReference>
<dbReference type="EMBL" id="PKPP01010668">
    <property type="protein sequence ID" value="PWA45624.1"/>
    <property type="molecule type" value="Genomic_DNA"/>
</dbReference>
<evidence type="ECO:0000256" key="4">
    <source>
        <dbReference type="ARBA" id="ARBA00022821"/>
    </source>
</evidence>
<keyword evidence="2" id="KW-0433">Leucine-rich repeat</keyword>
<dbReference type="Gene3D" id="1.10.8.430">
    <property type="entry name" value="Helical domain of apoptotic protease-activating factors"/>
    <property type="match status" value="1"/>
</dbReference>
<evidence type="ECO:0000256" key="1">
    <source>
        <dbReference type="ARBA" id="ARBA00008894"/>
    </source>
</evidence>
<dbReference type="PROSITE" id="PS51153">
    <property type="entry name" value="RPW8"/>
    <property type="match status" value="1"/>
</dbReference>
<evidence type="ECO:0000313" key="7">
    <source>
        <dbReference type="EMBL" id="PWA45624.1"/>
    </source>
</evidence>
<evidence type="ECO:0000256" key="2">
    <source>
        <dbReference type="ARBA" id="ARBA00022614"/>
    </source>
</evidence>
<dbReference type="AlphaFoldDB" id="A0A2U1L9E1"/>
<reference evidence="7 8" key="1">
    <citation type="journal article" date="2018" name="Mol. Plant">
        <title>The genome of Artemisia annua provides insight into the evolution of Asteraceae family and artemisinin biosynthesis.</title>
        <authorList>
            <person name="Shen Q."/>
            <person name="Zhang L."/>
            <person name="Liao Z."/>
            <person name="Wang S."/>
            <person name="Yan T."/>
            <person name="Shi P."/>
            <person name="Liu M."/>
            <person name="Fu X."/>
            <person name="Pan Q."/>
            <person name="Wang Y."/>
            <person name="Lv Z."/>
            <person name="Lu X."/>
            <person name="Zhang F."/>
            <person name="Jiang W."/>
            <person name="Ma Y."/>
            <person name="Chen M."/>
            <person name="Hao X."/>
            <person name="Li L."/>
            <person name="Tang Y."/>
            <person name="Lv G."/>
            <person name="Zhou Y."/>
            <person name="Sun X."/>
            <person name="Brodelius P.E."/>
            <person name="Rose J.K.C."/>
            <person name="Tang K."/>
        </authorList>
    </citation>
    <scope>NUCLEOTIDE SEQUENCE [LARGE SCALE GENOMIC DNA]</scope>
    <source>
        <strain evidence="8">cv. Huhao1</strain>
        <tissue evidence="7">Leaf</tissue>
    </source>
</reference>
<dbReference type="Pfam" id="PF05659">
    <property type="entry name" value="RPW8"/>
    <property type="match status" value="1"/>
</dbReference>
<evidence type="ECO:0000313" key="8">
    <source>
        <dbReference type="Proteomes" id="UP000245207"/>
    </source>
</evidence>